<protein>
    <submittedName>
        <fullName evidence="4">Uncharacterized protein LOC110983153</fullName>
    </submittedName>
</protein>
<dbReference type="KEGG" id="aplc:110983153"/>
<dbReference type="Proteomes" id="UP000694845">
    <property type="component" value="Unplaced"/>
</dbReference>
<dbReference type="InterPro" id="IPR031941">
    <property type="entry name" value="DUF4773"/>
</dbReference>
<keyword evidence="1" id="KW-0732">Signal</keyword>
<evidence type="ECO:0000313" key="3">
    <source>
        <dbReference type="Proteomes" id="UP000694845"/>
    </source>
</evidence>
<dbReference type="Pfam" id="PF15998">
    <property type="entry name" value="DUF4773"/>
    <property type="match status" value="1"/>
</dbReference>
<evidence type="ECO:0000313" key="4">
    <source>
        <dbReference type="RefSeq" id="XP_022097846.1"/>
    </source>
</evidence>
<evidence type="ECO:0000259" key="2">
    <source>
        <dbReference type="Pfam" id="PF15998"/>
    </source>
</evidence>
<keyword evidence="3" id="KW-1185">Reference proteome</keyword>
<evidence type="ECO:0000256" key="1">
    <source>
        <dbReference type="SAM" id="SignalP"/>
    </source>
</evidence>
<organism evidence="3 4">
    <name type="scientific">Acanthaster planci</name>
    <name type="common">Crown-of-thorns starfish</name>
    <dbReference type="NCBI Taxonomy" id="133434"/>
    <lineage>
        <taxon>Eukaryota</taxon>
        <taxon>Metazoa</taxon>
        <taxon>Echinodermata</taxon>
        <taxon>Eleutherozoa</taxon>
        <taxon>Asterozoa</taxon>
        <taxon>Asteroidea</taxon>
        <taxon>Valvatacea</taxon>
        <taxon>Valvatida</taxon>
        <taxon>Acanthasteridae</taxon>
        <taxon>Acanthaster</taxon>
    </lineage>
</organism>
<feature type="signal peptide" evidence="1">
    <location>
        <begin position="1"/>
        <end position="19"/>
    </location>
</feature>
<reference evidence="4" key="1">
    <citation type="submission" date="2025-08" db="UniProtKB">
        <authorList>
            <consortium name="RefSeq"/>
        </authorList>
    </citation>
    <scope>IDENTIFICATION</scope>
</reference>
<name>A0A8B7Z3A4_ACAPL</name>
<accession>A0A8B7Z3A4</accession>
<feature type="chain" id="PRO_5034282682" evidence="1">
    <location>
        <begin position="20"/>
        <end position="184"/>
    </location>
</feature>
<dbReference type="OrthoDB" id="5952164at2759"/>
<dbReference type="GeneID" id="110983153"/>
<dbReference type="PANTHER" id="PTHR36299:SF2">
    <property type="entry name" value="DUF4773 DOMAIN-CONTAINING PROTEIN"/>
    <property type="match status" value="1"/>
</dbReference>
<gene>
    <name evidence="4" type="primary">LOC110983153</name>
</gene>
<dbReference type="OMA" id="YKIGCFN"/>
<sequence>MRVLLLATVFGFVLAGAFSALVSNEEHTLTVEEEEMLVNLLEADLSTKSTREVATMMLSNQGLGSRQASGDCTTDSTSARCCGRVKFAGKLDVDACVLVEFSLEDLSVHLKLTILGHDVIDQTVSVHDPPAICASIPDVPFMKICVKLSDLEVNGDQFHGCIALSAKFFGKTVVTVPLGCVNIG</sequence>
<dbReference type="RefSeq" id="XP_022097846.1">
    <property type="nucleotide sequence ID" value="XM_022242154.1"/>
</dbReference>
<proteinExistence type="predicted"/>
<dbReference type="PANTHER" id="PTHR36299">
    <property type="entry name" value="AGAP008005-PA"/>
    <property type="match status" value="1"/>
</dbReference>
<dbReference type="AlphaFoldDB" id="A0A8B7Z3A4"/>
<feature type="domain" description="DUF4773" evidence="2">
    <location>
        <begin position="72"/>
        <end position="184"/>
    </location>
</feature>